<keyword evidence="3" id="KW-1185">Reference proteome</keyword>
<evidence type="ECO:0000313" key="2">
    <source>
        <dbReference type="EnsemblMetazoa" id="PPA35450.1"/>
    </source>
</evidence>
<feature type="compositionally biased region" description="Basic and acidic residues" evidence="1">
    <location>
        <begin position="173"/>
        <end position="186"/>
    </location>
</feature>
<reference evidence="2" key="2">
    <citation type="submission" date="2022-06" db="UniProtKB">
        <authorList>
            <consortium name="EnsemblMetazoa"/>
        </authorList>
    </citation>
    <scope>IDENTIFICATION</scope>
    <source>
        <strain evidence="2">PS312</strain>
    </source>
</reference>
<protein>
    <submittedName>
        <fullName evidence="2">TYR_PHOSPHATASE_2 domain-containing protein</fullName>
    </submittedName>
</protein>
<dbReference type="PROSITE" id="PS50056">
    <property type="entry name" value="TYR_PHOSPHATASE_2"/>
    <property type="match status" value="1"/>
</dbReference>
<dbReference type="InterPro" id="IPR016130">
    <property type="entry name" value="Tyr_Pase_AS"/>
</dbReference>
<dbReference type="PANTHER" id="PTHR10367:SF9">
    <property type="entry name" value="DUAL-SPECIFICITY PHOSPHATASE 11 (RNA_RNP COMPLEX 1-INTERACTING)"/>
    <property type="match status" value="1"/>
</dbReference>
<dbReference type="InterPro" id="IPR000387">
    <property type="entry name" value="Tyr_Pase_dom"/>
</dbReference>
<dbReference type="AlphaFoldDB" id="A0A2A6B872"/>
<accession>A0A8R1UM39</accession>
<proteinExistence type="predicted"/>
<dbReference type="PANTHER" id="PTHR10367">
    <property type="entry name" value="MRNA-CAPPING ENZYME"/>
    <property type="match status" value="1"/>
</dbReference>
<dbReference type="InterPro" id="IPR029021">
    <property type="entry name" value="Prot-tyrosine_phosphatase-like"/>
</dbReference>
<accession>A0A2A6B872</accession>
<dbReference type="Proteomes" id="UP000005239">
    <property type="component" value="Unassembled WGS sequence"/>
</dbReference>
<organism evidence="2 3">
    <name type="scientific">Pristionchus pacificus</name>
    <name type="common">Parasitic nematode worm</name>
    <dbReference type="NCBI Taxonomy" id="54126"/>
    <lineage>
        <taxon>Eukaryota</taxon>
        <taxon>Metazoa</taxon>
        <taxon>Ecdysozoa</taxon>
        <taxon>Nematoda</taxon>
        <taxon>Chromadorea</taxon>
        <taxon>Rhabditida</taxon>
        <taxon>Rhabditina</taxon>
        <taxon>Diplogasteromorpha</taxon>
        <taxon>Diplogasteroidea</taxon>
        <taxon>Neodiplogasteridae</taxon>
        <taxon>Pristionchus</taxon>
    </lineage>
</organism>
<dbReference type="EnsemblMetazoa" id="PPA35450.1">
    <property type="protein sequence ID" value="PPA35450.1"/>
    <property type="gene ID" value="WBGene00273819"/>
</dbReference>
<feature type="region of interest" description="Disordered" evidence="1">
    <location>
        <begin position="173"/>
        <end position="212"/>
    </location>
</feature>
<sequence>MKHLGLWLEDLHGSCYALQRERREQGEAKQTCEVVGGWAGGIAVDRVTRRIEKKHNKQAAFDIRYEKIPIDNQEPRWHQVKRFLEICDEFADQQFQRKREWDIRQQARKEAGEPEEYYMYEVIGVHCTRGVNRTGYMICRAMIERMNYTAEHAVDLFNKARGHDMTEFMPELKKAEEKKRSFERRNHYGGRGRGGGDRGGRGRGGYTRGRGQ</sequence>
<reference evidence="3" key="1">
    <citation type="journal article" date="2008" name="Nat. Genet.">
        <title>The Pristionchus pacificus genome provides a unique perspective on nematode lifestyle and parasitism.</title>
        <authorList>
            <person name="Dieterich C."/>
            <person name="Clifton S.W."/>
            <person name="Schuster L.N."/>
            <person name="Chinwalla A."/>
            <person name="Delehaunty K."/>
            <person name="Dinkelacker I."/>
            <person name="Fulton L."/>
            <person name="Fulton R."/>
            <person name="Godfrey J."/>
            <person name="Minx P."/>
            <person name="Mitreva M."/>
            <person name="Roeseler W."/>
            <person name="Tian H."/>
            <person name="Witte H."/>
            <person name="Yang S.P."/>
            <person name="Wilson R.K."/>
            <person name="Sommer R.J."/>
        </authorList>
    </citation>
    <scope>NUCLEOTIDE SEQUENCE [LARGE SCALE GENOMIC DNA]</scope>
    <source>
        <strain evidence="3">PS312</strain>
    </source>
</reference>
<gene>
    <name evidence="2" type="primary">WBGene00273819</name>
</gene>
<dbReference type="Gene3D" id="3.90.190.10">
    <property type="entry name" value="Protein tyrosine phosphatase superfamily"/>
    <property type="match status" value="1"/>
</dbReference>
<dbReference type="PROSITE" id="PS00383">
    <property type="entry name" value="TYR_PHOSPHATASE_1"/>
    <property type="match status" value="1"/>
</dbReference>
<dbReference type="GO" id="GO:0003824">
    <property type="term" value="F:catalytic activity"/>
    <property type="evidence" value="ECO:0007669"/>
    <property type="project" value="UniProtKB-ARBA"/>
</dbReference>
<dbReference type="SUPFAM" id="SSF52799">
    <property type="entry name" value="(Phosphotyrosine protein) phosphatases II"/>
    <property type="match status" value="1"/>
</dbReference>
<dbReference type="InterPro" id="IPR051029">
    <property type="entry name" value="mRNA_Capping_Enz/RNA_Phosphat"/>
</dbReference>
<evidence type="ECO:0000313" key="3">
    <source>
        <dbReference type="Proteomes" id="UP000005239"/>
    </source>
</evidence>
<name>A0A2A6B872_PRIPA</name>
<feature type="compositionally biased region" description="Gly residues" evidence="1">
    <location>
        <begin position="202"/>
        <end position="212"/>
    </location>
</feature>
<evidence type="ECO:0000256" key="1">
    <source>
        <dbReference type="SAM" id="MobiDB-lite"/>
    </source>
</evidence>
<dbReference type="OrthoDB" id="200924at2759"/>